<evidence type="ECO:0000313" key="2">
    <source>
        <dbReference type="Proteomes" id="UP000887116"/>
    </source>
</evidence>
<sequence>MALVETFPIQSALEGENELFCSVLFRRPRNCYRRFKGTKSVSSIVFIPVGGGGIEKYSLEKEAPVQKRLGAYDLERFYYKKGKKNVV</sequence>
<proteinExistence type="predicted"/>
<name>A0A8X6H1D6_TRICU</name>
<dbReference type="AlphaFoldDB" id="A0A8X6H1D6"/>
<evidence type="ECO:0000313" key="1">
    <source>
        <dbReference type="EMBL" id="GFR15242.1"/>
    </source>
</evidence>
<keyword evidence="2" id="KW-1185">Reference proteome</keyword>
<reference evidence="1" key="1">
    <citation type="submission" date="2020-07" db="EMBL/GenBank/DDBJ databases">
        <title>Multicomponent nature underlies the extraordinary mechanical properties of spider dragline silk.</title>
        <authorList>
            <person name="Kono N."/>
            <person name="Nakamura H."/>
            <person name="Mori M."/>
            <person name="Yoshida Y."/>
            <person name="Ohtoshi R."/>
            <person name="Malay A.D."/>
            <person name="Moran D.A.P."/>
            <person name="Tomita M."/>
            <person name="Numata K."/>
            <person name="Arakawa K."/>
        </authorList>
    </citation>
    <scope>NUCLEOTIDE SEQUENCE</scope>
</reference>
<comment type="caution">
    <text evidence="1">The sequence shown here is derived from an EMBL/GenBank/DDBJ whole genome shotgun (WGS) entry which is preliminary data.</text>
</comment>
<gene>
    <name evidence="1" type="ORF">TNCT_605991</name>
</gene>
<accession>A0A8X6H1D6</accession>
<protein>
    <submittedName>
        <fullName evidence="1">Uncharacterized protein</fullName>
    </submittedName>
</protein>
<organism evidence="1 2">
    <name type="scientific">Trichonephila clavata</name>
    <name type="common">Joro spider</name>
    <name type="synonym">Nephila clavata</name>
    <dbReference type="NCBI Taxonomy" id="2740835"/>
    <lineage>
        <taxon>Eukaryota</taxon>
        <taxon>Metazoa</taxon>
        <taxon>Ecdysozoa</taxon>
        <taxon>Arthropoda</taxon>
        <taxon>Chelicerata</taxon>
        <taxon>Arachnida</taxon>
        <taxon>Araneae</taxon>
        <taxon>Araneomorphae</taxon>
        <taxon>Entelegynae</taxon>
        <taxon>Araneoidea</taxon>
        <taxon>Nephilidae</taxon>
        <taxon>Trichonephila</taxon>
    </lineage>
</organism>
<dbReference type="Proteomes" id="UP000887116">
    <property type="component" value="Unassembled WGS sequence"/>
</dbReference>
<dbReference type="EMBL" id="BMAO01017382">
    <property type="protein sequence ID" value="GFR15242.1"/>
    <property type="molecule type" value="Genomic_DNA"/>
</dbReference>